<dbReference type="AlphaFoldDB" id="E8UZG1"/>
<keyword evidence="2" id="KW-0813">Transport</keyword>
<keyword evidence="9" id="KW-0675">Receptor</keyword>
<evidence type="ECO:0000256" key="5">
    <source>
        <dbReference type="ARBA" id="ARBA00023136"/>
    </source>
</evidence>
<dbReference type="GO" id="GO:0015344">
    <property type="term" value="F:siderophore uptake transmembrane transporter activity"/>
    <property type="evidence" value="ECO:0007669"/>
    <property type="project" value="TreeGrafter"/>
</dbReference>
<sequence>MTSTFFKDRRKAFAYFIVLILLGLAPNAFSQMDQGSIVGSVLDATGAAVPNAKVKLVNEQTGFTLERTADASGTYTFTPIKIGTYTVTASADTFRSFEQRGINVTAGSRNEVPLTLAVASTDQTVEVSSAPPLLQTQEASTGATISAEAIVQTPLLNRNPIFVAQLTPGVVPAEQGSRGANKGDFSANGQRSQQNNYILDGVDNNAVLVDIPNGASYVIKPVPDALAEFKVQTSNYNAEIGRAAGAVVNMSIKSGTNGLHGSLWEYWRNDILNARDFFQTVKPKYRQNQFGGTIGGPILKDKLFFFGDVEANRIIFGQTSINSIPTLKMRTGDFSELLSPTLTNNTVRTLSVPGSVGLVPQQCNGALNVFCPAQISPTAQKVLNALPAPNLGVTGQTFNNYLFQGSASDNTTQFDGRIDWNVSSKDQVFARYSVSNQAQNFPSIFGVLDGGGFGADGNIGNKGRNFTASETHFFSPTLSNELRFGYNWINAKYSQANSGDNLSPQLGLGGIPFSAGNGGTPHFNLNDGLTSFGSPEYVPTDEYENVAQILDNVSKVIHHHSLKGGVNFQRIRVQTLQPTTARGTYNFTGKFTQTPGEAGTTGFGAADMIADQMDNASISNISTVHNQRWYRSAYFQDDWKAASKLTLNLGIRWEYFQPQVELDGRQANFQIDYSNNTAQFLLPEKARQYTLPTALLTELAANNVPVIYTSNNSLASAQKLNFSPRFGFSYAATPTTVVRGGFGIFFGGIESVGFFPNLGANPPFLFTSNITSGGCSTDPTVGCATNGVTLENGFTTAIAQGLSNFVNTPDMRSYPKNIQTPYTESFNLSVQQQLTADTTLTLSYVGAVGRHLTSNPKANQIPTLLAPGADVQKARPFNQFGAGSLESYSAVSNYNGAQATVEHRAAKGLYFLATYTWSKNLEDAFLPLGANGQSGSGYRNWRQLGFGFDYGPSYADTRHRAVVNLQYDLPFGMGRKYLNKSHFADAVIGGWALTTLFRVQTGQPQIVQPSNDPTNGAGQAQGIRVGDPNSNNLPSPGNGAVCASQTRTVNTWFNPCAFINPTSATGPNDIAAYGGYGRSVVYGPGYNRVDLSLLKKFTIYREMALDLRADLFNALNTPAYGQPNATIGSSFGQITSTRFGGTGTAAETPDARVAQISARFHF</sequence>
<dbReference type="EMBL" id="CP002467">
    <property type="protein sequence ID" value="ADV83241.1"/>
    <property type="molecule type" value="Genomic_DNA"/>
</dbReference>
<keyword evidence="5" id="KW-0472">Membrane</keyword>
<dbReference type="GO" id="GO:0009279">
    <property type="term" value="C:cell outer membrane"/>
    <property type="evidence" value="ECO:0007669"/>
    <property type="project" value="UniProtKB-SubCell"/>
</dbReference>
<evidence type="ECO:0000313" key="9">
    <source>
        <dbReference type="EMBL" id="ADV83241.1"/>
    </source>
</evidence>
<dbReference type="KEGG" id="tsa:AciPR4_2461"/>
<reference evidence="9 10" key="1">
    <citation type="journal article" date="2012" name="Stand. Genomic Sci.">
        <title>Complete genome sequence of Terriglobus saanensis type strain SP1PR4(T), an Acidobacteria from tundra soil.</title>
        <authorList>
            <person name="Rawat S.R."/>
            <person name="Mannisto M.K."/>
            <person name="Starovoytov V."/>
            <person name="Goodwin L."/>
            <person name="Nolan M."/>
            <person name="Hauser L."/>
            <person name="Land M."/>
            <person name="Davenport K.W."/>
            <person name="Woyke T."/>
            <person name="Haggblom M.M."/>
        </authorList>
    </citation>
    <scope>NUCLEOTIDE SEQUENCE</scope>
    <source>
        <strain evidence="10">ATCC BAA-1853 / DSM 23119 / SP1PR4</strain>
    </source>
</reference>
<dbReference type="Pfam" id="PF13620">
    <property type="entry name" value="CarboxypepD_reg"/>
    <property type="match status" value="1"/>
</dbReference>
<dbReference type="PANTHER" id="PTHR30069">
    <property type="entry name" value="TONB-DEPENDENT OUTER MEMBRANE RECEPTOR"/>
    <property type="match status" value="1"/>
</dbReference>
<evidence type="ECO:0000256" key="2">
    <source>
        <dbReference type="ARBA" id="ARBA00022448"/>
    </source>
</evidence>
<keyword evidence="6" id="KW-0998">Cell outer membrane</keyword>
<dbReference type="eggNOG" id="COG4932">
    <property type="taxonomic scope" value="Bacteria"/>
</dbReference>
<evidence type="ECO:0000256" key="7">
    <source>
        <dbReference type="SAM" id="MobiDB-lite"/>
    </source>
</evidence>
<keyword evidence="10" id="KW-1185">Reference proteome</keyword>
<dbReference type="SUPFAM" id="SSF56935">
    <property type="entry name" value="Porins"/>
    <property type="match status" value="1"/>
</dbReference>
<dbReference type="Proteomes" id="UP000006844">
    <property type="component" value="Chromosome"/>
</dbReference>
<evidence type="ECO:0000256" key="3">
    <source>
        <dbReference type="ARBA" id="ARBA00022452"/>
    </source>
</evidence>
<dbReference type="InterPro" id="IPR036942">
    <property type="entry name" value="Beta-barrel_TonB_sf"/>
</dbReference>
<keyword evidence="3" id="KW-1134">Transmembrane beta strand</keyword>
<feature type="compositionally biased region" description="Polar residues" evidence="7">
    <location>
        <begin position="1005"/>
        <end position="1018"/>
    </location>
</feature>
<dbReference type="RefSeq" id="WP_013568974.1">
    <property type="nucleotide sequence ID" value="NC_014963.1"/>
</dbReference>
<keyword evidence="4" id="KW-0812">Transmembrane</keyword>
<feature type="domain" description="TonB-dependent transporter Oar-like beta-barrel" evidence="8">
    <location>
        <begin position="252"/>
        <end position="1138"/>
    </location>
</feature>
<evidence type="ECO:0000256" key="4">
    <source>
        <dbReference type="ARBA" id="ARBA00022692"/>
    </source>
</evidence>
<evidence type="ECO:0000259" key="8">
    <source>
        <dbReference type="Pfam" id="PF25183"/>
    </source>
</evidence>
<dbReference type="HOGENOM" id="CLU_006298_0_0_0"/>
<organism evidence="9 10">
    <name type="scientific">Terriglobus saanensis (strain ATCC BAA-1853 / DSM 23119 / SP1PR4)</name>
    <dbReference type="NCBI Taxonomy" id="401053"/>
    <lineage>
        <taxon>Bacteria</taxon>
        <taxon>Pseudomonadati</taxon>
        <taxon>Acidobacteriota</taxon>
        <taxon>Terriglobia</taxon>
        <taxon>Terriglobales</taxon>
        <taxon>Acidobacteriaceae</taxon>
        <taxon>Terriglobus</taxon>
    </lineage>
</organism>
<dbReference type="PANTHER" id="PTHR30069:SF46">
    <property type="entry name" value="OAR PROTEIN"/>
    <property type="match status" value="1"/>
</dbReference>
<dbReference type="InterPro" id="IPR039426">
    <property type="entry name" value="TonB-dep_rcpt-like"/>
</dbReference>
<dbReference type="InterPro" id="IPR057601">
    <property type="entry name" value="Oar-like_b-barrel"/>
</dbReference>
<evidence type="ECO:0000256" key="1">
    <source>
        <dbReference type="ARBA" id="ARBA00004571"/>
    </source>
</evidence>
<evidence type="ECO:0000256" key="6">
    <source>
        <dbReference type="ARBA" id="ARBA00023237"/>
    </source>
</evidence>
<dbReference type="SUPFAM" id="SSF49452">
    <property type="entry name" value="Starch-binding domain-like"/>
    <property type="match status" value="1"/>
</dbReference>
<dbReference type="GO" id="GO:0044718">
    <property type="term" value="P:siderophore transmembrane transport"/>
    <property type="evidence" value="ECO:0007669"/>
    <property type="project" value="TreeGrafter"/>
</dbReference>
<gene>
    <name evidence="9" type="ordered locus">AciPR4_2461</name>
</gene>
<dbReference type="GO" id="GO:0030246">
    <property type="term" value="F:carbohydrate binding"/>
    <property type="evidence" value="ECO:0007669"/>
    <property type="project" value="InterPro"/>
</dbReference>
<proteinExistence type="predicted"/>
<dbReference type="OrthoDB" id="97893at2"/>
<dbReference type="STRING" id="401053.AciPR4_2461"/>
<protein>
    <submittedName>
        <fullName evidence="9">TonB-dependent receptor plug</fullName>
    </submittedName>
</protein>
<feature type="region of interest" description="Disordered" evidence="7">
    <location>
        <begin position="1005"/>
        <end position="1037"/>
    </location>
</feature>
<dbReference type="Gene3D" id="2.60.40.1120">
    <property type="entry name" value="Carboxypeptidase-like, regulatory domain"/>
    <property type="match status" value="1"/>
</dbReference>
<name>E8UZG1_TERSS</name>
<dbReference type="InterPro" id="IPR013784">
    <property type="entry name" value="Carb-bd-like_fold"/>
</dbReference>
<comment type="subcellular location">
    <subcellularLocation>
        <location evidence="1">Cell outer membrane</location>
        <topology evidence="1">Multi-pass membrane protein</topology>
    </subcellularLocation>
</comment>
<accession>E8UZG1</accession>
<dbReference type="Gene3D" id="2.40.170.20">
    <property type="entry name" value="TonB-dependent receptor, beta-barrel domain"/>
    <property type="match status" value="1"/>
</dbReference>
<evidence type="ECO:0000313" key="10">
    <source>
        <dbReference type="Proteomes" id="UP000006844"/>
    </source>
</evidence>
<feature type="compositionally biased region" description="Low complexity" evidence="7">
    <location>
        <begin position="1028"/>
        <end position="1037"/>
    </location>
</feature>
<dbReference type="Pfam" id="PF25183">
    <property type="entry name" value="OMP_b-brl_4"/>
    <property type="match status" value="1"/>
</dbReference>